<dbReference type="Proteomes" id="UP000054988">
    <property type="component" value="Unassembled WGS sequence"/>
</dbReference>
<sequence>MDSWIDPQATTVLPPPPDPDLEPYLMTRRCTVYPMFTLAPILPLWSDPIPSNIIYPNRPWSGLYILLFTTYIQIMQCKTPGEPMLYLKLTILLFILATFLIIVQSIYLPCQAFVKFQAIRAGDYDCLDDYLIGPDALKTACYTLSDMIEVLIKYTCFDTSGVTM</sequence>
<reference evidence="2 3" key="1">
    <citation type="submission" date="2015-12" db="EMBL/GenBank/DDBJ databases">
        <title>Draft genome sequence of Moniliophthora roreri, the causal agent of frosty pod rot of cacao.</title>
        <authorList>
            <person name="Aime M.C."/>
            <person name="Diaz-Valderrama J.R."/>
            <person name="Kijpornyongpan T."/>
            <person name="Phillips-Mora W."/>
        </authorList>
    </citation>
    <scope>NUCLEOTIDE SEQUENCE [LARGE SCALE GENOMIC DNA]</scope>
    <source>
        <strain evidence="2 3">MCA 2952</strain>
    </source>
</reference>
<evidence type="ECO:0000313" key="2">
    <source>
        <dbReference type="EMBL" id="KTB42647.1"/>
    </source>
</evidence>
<accession>A0A0W0G285</accession>
<dbReference type="AlphaFoldDB" id="A0A0W0G285"/>
<gene>
    <name evidence="2" type="ORF">WG66_4774</name>
</gene>
<organism evidence="2 3">
    <name type="scientific">Moniliophthora roreri</name>
    <name type="common">Frosty pod rot fungus</name>
    <name type="synonym">Monilia roreri</name>
    <dbReference type="NCBI Taxonomy" id="221103"/>
    <lineage>
        <taxon>Eukaryota</taxon>
        <taxon>Fungi</taxon>
        <taxon>Dikarya</taxon>
        <taxon>Basidiomycota</taxon>
        <taxon>Agaricomycotina</taxon>
        <taxon>Agaricomycetes</taxon>
        <taxon>Agaricomycetidae</taxon>
        <taxon>Agaricales</taxon>
        <taxon>Marasmiineae</taxon>
        <taxon>Marasmiaceae</taxon>
        <taxon>Moniliophthora</taxon>
    </lineage>
</organism>
<evidence type="ECO:0000256" key="1">
    <source>
        <dbReference type="SAM" id="Phobius"/>
    </source>
</evidence>
<proteinExistence type="predicted"/>
<keyword evidence="1" id="KW-0472">Membrane</keyword>
<keyword evidence="1" id="KW-0812">Transmembrane</keyword>
<feature type="transmembrane region" description="Helical" evidence="1">
    <location>
        <begin position="86"/>
        <end position="107"/>
    </location>
</feature>
<name>A0A0W0G285_MONRR</name>
<keyword evidence="1" id="KW-1133">Transmembrane helix</keyword>
<comment type="caution">
    <text evidence="2">The sequence shown here is derived from an EMBL/GenBank/DDBJ whole genome shotgun (WGS) entry which is preliminary data.</text>
</comment>
<dbReference type="EMBL" id="LATX01001309">
    <property type="protein sequence ID" value="KTB42647.1"/>
    <property type="molecule type" value="Genomic_DNA"/>
</dbReference>
<evidence type="ECO:0000313" key="3">
    <source>
        <dbReference type="Proteomes" id="UP000054988"/>
    </source>
</evidence>
<protein>
    <submittedName>
        <fullName evidence="2">Uncharacterized protein</fullName>
    </submittedName>
</protein>